<dbReference type="Gene3D" id="1.10.260.40">
    <property type="entry name" value="lambda repressor-like DNA-binding domains"/>
    <property type="match status" value="1"/>
</dbReference>
<dbReference type="CDD" id="cd01392">
    <property type="entry name" value="HTH_LacI"/>
    <property type="match status" value="1"/>
</dbReference>
<protein>
    <submittedName>
        <fullName evidence="6">LacI family transcriptional regulator</fullName>
    </submittedName>
</protein>
<dbReference type="AlphaFoldDB" id="A0A2M9BBQ4"/>
<dbReference type="RefSeq" id="WP_211294585.1">
    <property type="nucleotide sequence ID" value="NZ_PGFB01000006.1"/>
</dbReference>
<dbReference type="SMART" id="SM00354">
    <property type="entry name" value="HTH_LACI"/>
    <property type="match status" value="1"/>
</dbReference>
<sequence length="350" mass="37676">MTDRMVGRAARPIRVRAQLDDVARLAGVSSPTASKILNNVPTLSVKQETRERVLEAAKTLGYEPHATARALAGARSLAIAFLVPELSNSIYALMIRGAFERARELGYTVLIAEDSEGQVADERFNRLVAAGHVDGLLIASARKGHPFIETLERNAVPHVFVNRVVPGSHRDVYMQVGESGRLAARRFAAAGHRFLGHISGPLDVETSRARSEGFLETAAELGLPRPVVVNMPAFDERAGSDGLAVLLEREPRITAVFSTSINQVVGALHRADAAGLDVPGDLSLLAYDDLPLADFLIPPVSTIAMPLIELGREAVDALLEQIEGGEPRDRIVPVLPRIVERQSIAQHAGS</sequence>
<dbReference type="GO" id="GO:0003700">
    <property type="term" value="F:DNA-binding transcription factor activity"/>
    <property type="evidence" value="ECO:0007669"/>
    <property type="project" value="TreeGrafter"/>
</dbReference>
<keyword evidence="2" id="KW-0805">Transcription regulation</keyword>
<dbReference type="InterPro" id="IPR000843">
    <property type="entry name" value="HTH_LacI"/>
</dbReference>
<dbReference type="CDD" id="cd06267">
    <property type="entry name" value="PBP1_LacI_sugar_binding-like"/>
    <property type="match status" value="1"/>
</dbReference>
<dbReference type="PANTHER" id="PTHR30146">
    <property type="entry name" value="LACI-RELATED TRANSCRIPTIONAL REPRESSOR"/>
    <property type="match status" value="1"/>
</dbReference>
<evidence type="ECO:0000256" key="2">
    <source>
        <dbReference type="ARBA" id="ARBA00023015"/>
    </source>
</evidence>
<keyword evidence="4" id="KW-0804">Transcription</keyword>
<dbReference type="Pfam" id="PF13377">
    <property type="entry name" value="Peripla_BP_3"/>
    <property type="match status" value="1"/>
</dbReference>
<keyword evidence="1" id="KW-0678">Repressor</keyword>
<dbReference type="SUPFAM" id="SSF53822">
    <property type="entry name" value="Periplasmic binding protein-like I"/>
    <property type="match status" value="1"/>
</dbReference>
<dbReference type="InterPro" id="IPR028082">
    <property type="entry name" value="Peripla_BP_I"/>
</dbReference>
<dbReference type="PROSITE" id="PS50932">
    <property type="entry name" value="HTH_LACI_2"/>
    <property type="match status" value="1"/>
</dbReference>
<accession>A0A2M9BBQ4</accession>
<dbReference type="InterPro" id="IPR010982">
    <property type="entry name" value="Lambda_DNA-bd_dom_sf"/>
</dbReference>
<feature type="domain" description="HTH lacI-type" evidence="5">
    <location>
        <begin position="17"/>
        <end position="73"/>
    </location>
</feature>
<keyword evidence="3" id="KW-0238">DNA-binding</keyword>
<name>A0A2M9BBQ4_9MICO</name>
<reference evidence="6 7" key="1">
    <citation type="submission" date="2017-11" db="EMBL/GenBank/DDBJ databases">
        <title>Genomic Encyclopedia of Archaeal and Bacterial Type Strains, Phase II (KMG-II): From Individual Species to Whole Genera.</title>
        <authorList>
            <person name="Goeker M."/>
        </authorList>
    </citation>
    <scope>NUCLEOTIDE SEQUENCE [LARGE SCALE GENOMIC DNA]</scope>
    <source>
        <strain evidence="6 7">DSM 25625</strain>
    </source>
</reference>
<dbReference type="GO" id="GO:0000976">
    <property type="term" value="F:transcription cis-regulatory region binding"/>
    <property type="evidence" value="ECO:0007669"/>
    <property type="project" value="TreeGrafter"/>
</dbReference>
<dbReference type="Gene3D" id="3.40.50.2300">
    <property type="match status" value="2"/>
</dbReference>
<keyword evidence="7" id="KW-1185">Reference proteome</keyword>
<dbReference type="Pfam" id="PF00356">
    <property type="entry name" value="LacI"/>
    <property type="match status" value="1"/>
</dbReference>
<comment type="caution">
    <text evidence="6">The sequence shown here is derived from an EMBL/GenBank/DDBJ whole genome shotgun (WGS) entry which is preliminary data.</text>
</comment>
<evidence type="ECO:0000256" key="3">
    <source>
        <dbReference type="ARBA" id="ARBA00023125"/>
    </source>
</evidence>
<dbReference type="PROSITE" id="PS00356">
    <property type="entry name" value="HTH_LACI_1"/>
    <property type="match status" value="1"/>
</dbReference>
<dbReference type="InterPro" id="IPR046335">
    <property type="entry name" value="LacI/GalR-like_sensor"/>
</dbReference>
<evidence type="ECO:0000256" key="1">
    <source>
        <dbReference type="ARBA" id="ARBA00022491"/>
    </source>
</evidence>
<evidence type="ECO:0000313" key="7">
    <source>
        <dbReference type="Proteomes" id="UP000230161"/>
    </source>
</evidence>
<evidence type="ECO:0000256" key="4">
    <source>
        <dbReference type="ARBA" id="ARBA00023163"/>
    </source>
</evidence>
<dbReference type="EMBL" id="PGFB01000006">
    <property type="protein sequence ID" value="PJJ55368.1"/>
    <property type="molecule type" value="Genomic_DNA"/>
</dbReference>
<gene>
    <name evidence="6" type="ORF">CLV54_3258</name>
</gene>
<dbReference type="SUPFAM" id="SSF47413">
    <property type="entry name" value="lambda repressor-like DNA-binding domains"/>
    <property type="match status" value="1"/>
</dbReference>
<proteinExistence type="predicted"/>
<evidence type="ECO:0000313" key="6">
    <source>
        <dbReference type="EMBL" id="PJJ55368.1"/>
    </source>
</evidence>
<organism evidence="6 7">
    <name type="scientific">Compostimonas suwonensis</name>
    <dbReference type="NCBI Taxonomy" id="1048394"/>
    <lineage>
        <taxon>Bacteria</taxon>
        <taxon>Bacillati</taxon>
        <taxon>Actinomycetota</taxon>
        <taxon>Actinomycetes</taxon>
        <taxon>Micrococcales</taxon>
        <taxon>Microbacteriaceae</taxon>
        <taxon>Compostimonas</taxon>
    </lineage>
</organism>
<evidence type="ECO:0000259" key="5">
    <source>
        <dbReference type="PROSITE" id="PS50932"/>
    </source>
</evidence>
<dbReference type="PANTHER" id="PTHR30146:SF148">
    <property type="entry name" value="HTH-TYPE TRANSCRIPTIONAL REPRESSOR PURR-RELATED"/>
    <property type="match status" value="1"/>
</dbReference>
<dbReference type="Proteomes" id="UP000230161">
    <property type="component" value="Unassembled WGS sequence"/>
</dbReference>